<protein>
    <submittedName>
        <fullName evidence="3">Uncharacterized protein</fullName>
    </submittedName>
</protein>
<dbReference type="VEuPathDB" id="FungiDB:CC77DRAFT_1072103"/>
<feature type="compositionally biased region" description="Basic and acidic residues" evidence="1">
    <location>
        <begin position="196"/>
        <end position="215"/>
    </location>
</feature>
<feature type="region of interest" description="Disordered" evidence="1">
    <location>
        <begin position="189"/>
        <end position="215"/>
    </location>
</feature>
<feature type="transmembrane region" description="Helical" evidence="2">
    <location>
        <begin position="120"/>
        <end position="142"/>
    </location>
</feature>
<organism evidence="3 4">
    <name type="scientific">Alternaria alternata</name>
    <name type="common">Alternaria rot fungus</name>
    <name type="synonym">Torula alternata</name>
    <dbReference type="NCBI Taxonomy" id="5599"/>
    <lineage>
        <taxon>Eukaryota</taxon>
        <taxon>Fungi</taxon>
        <taxon>Dikarya</taxon>
        <taxon>Ascomycota</taxon>
        <taxon>Pezizomycotina</taxon>
        <taxon>Dothideomycetes</taxon>
        <taxon>Pleosporomycetidae</taxon>
        <taxon>Pleosporales</taxon>
        <taxon>Pleosporineae</taxon>
        <taxon>Pleosporaceae</taxon>
        <taxon>Alternaria</taxon>
        <taxon>Alternaria sect. Alternaria</taxon>
        <taxon>Alternaria alternata complex</taxon>
    </lineage>
</organism>
<keyword evidence="2" id="KW-1133">Transmembrane helix</keyword>
<dbReference type="EMBL" id="PDXD01000123">
    <property type="protein sequence ID" value="RYN60387.1"/>
    <property type="molecule type" value="Genomic_DNA"/>
</dbReference>
<comment type="caution">
    <text evidence="3">The sequence shown here is derived from an EMBL/GenBank/DDBJ whole genome shotgun (WGS) entry which is preliminary data.</text>
</comment>
<keyword evidence="2" id="KW-0472">Membrane</keyword>
<dbReference type="AlphaFoldDB" id="A0A4Q4MUV0"/>
<evidence type="ECO:0000256" key="2">
    <source>
        <dbReference type="SAM" id="Phobius"/>
    </source>
</evidence>
<keyword evidence="2" id="KW-0812">Transmembrane</keyword>
<feature type="transmembrane region" description="Helical" evidence="2">
    <location>
        <begin position="163"/>
        <end position="182"/>
    </location>
</feature>
<dbReference type="Proteomes" id="UP000291422">
    <property type="component" value="Unassembled WGS sequence"/>
</dbReference>
<sequence length="215" mass="24681">MTDASTTNSVTFQVLYRIPFRYLYIPGLYIALLGLFTLGHALHTFFTHTDPGGYYRFLIWLVLVSGFLLTLAGTNLCLAWHVFKDEKIPDLRGKHIVMTDSEKRTNKVLRSVARFVPWRFAHIPGVSLIVFGILVPIHAFSLHRKRLDATDWNTMLQIHFRTLQGVALQLAGFIVCMGWYVFKSVELESTEGTQQDYRESRSGAEQTRDKHSKET</sequence>
<feature type="transmembrane region" description="Helical" evidence="2">
    <location>
        <begin position="22"/>
        <end position="46"/>
    </location>
</feature>
<evidence type="ECO:0000313" key="4">
    <source>
        <dbReference type="Proteomes" id="UP000291422"/>
    </source>
</evidence>
<evidence type="ECO:0000313" key="3">
    <source>
        <dbReference type="EMBL" id="RYN60387.1"/>
    </source>
</evidence>
<reference evidence="4" key="1">
    <citation type="journal article" date="2019" name="bioRxiv">
        <title>Genomics, evolutionary history and diagnostics of the Alternaria alternata species group including apple and Asian pear pathotypes.</title>
        <authorList>
            <person name="Armitage A.D."/>
            <person name="Cockerton H.M."/>
            <person name="Sreenivasaprasad S."/>
            <person name="Woodhall J.W."/>
            <person name="Lane C.R."/>
            <person name="Harrison R.J."/>
            <person name="Clarkson J.P."/>
        </authorList>
    </citation>
    <scope>NUCLEOTIDE SEQUENCE [LARGE SCALE GENOMIC DNA]</scope>
    <source>
        <strain evidence="4">FERA 1177</strain>
    </source>
</reference>
<feature type="transmembrane region" description="Helical" evidence="2">
    <location>
        <begin position="58"/>
        <end position="83"/>
    </location>
</feature>
<proteinExistence type="predicted"/>
<accession>A0A4Q4MUV0</accession>
<evidence type="ECO:0000256" key="1">
    <source>
        <dbReference type="SAM" id="MobiDB-lite"/>
    </source>
</evidence>
<gene>
    <name evidence="3" type="ORF">AA0117_g13061</name>
</gene>
<name>A0A4Q4MUV0_ALTAL</name>